<dbReference type="Proteomes" id="UP001596500">
    <property type="component" value="Unassembled WGS sequence"/>
</dbReference>
<keyword evidence="1" id="KW-0802">TPR repeat</keyword>
<gene>
    <name evidence="3" type="ORF">ACFQNG_18995</name>
</gene>
<dbReference type="CDD" id="cd00093">
    <property type="entry name" value="HTH_XRE"/>
    <property type="match status" value="1"/>
</dbReference>
<dbReference type="PANTHER" id="PTHR12558:SF13">
    <property type="entry name" value="CELL DIVISION CYCLE PROTEIN 27 HOMOLOG"/>
    <property type="match status" value="1"/>
</dbReference>
<protein>
    <submittedName>
        <fullName evidence="3">Tetratricopeptide repeat protein</fullName>
    </submittedName>
</protein>
<evidence type="ECO:0000313" key="4">
    <source>
        <dbReference type="Proteomes" id="UP001596500"/>
    </source>
</evidence>
<dbReference type="SUPFAM" id="SSF48452">
    <property type="entry name" value="TPR-like"/>
    <property type="match status" value="2"/>
</dbReference>
<dbReference type="EMBL" id="JBHTBW010000081">
    <property type="protein sequence ID" value="MFC7443156.1"/>
    <property type="molecule type" value="Genomic_DNA"/>
</dbReference>
<feature type="domain" description="HTH cro/C1-type" evidence="2">
    <location>
        <begin position="13"/>
        <end position="66"/>
    </location>
</feature>
<evidence type="ECO:0000256" key="1">
    <source>
        <dbReference type="PROSITE-ProRule" id="PRU00339"/>
    </source>
</evidence>
<dbReference type="Gene3D" id="1.10.260.40">
    <property type="entry name" value="lambda repressor-like DNA-binding domains"/>
    <property type="match status" value="1"/>
</dbReference>
<evidence type="ECO:0000259" key="2">
    <source>
        <dbReference type="PROSITE" id="PS50943"/>
    </source>
</evidence>
<dbReference type="InterPro" id="IPR019734">
    <property type="entry name" value="TPR_rpt"/>
</dbReference>
<evidence type="ECO:0000313" key="3">
    <source>
        <dbReference type="EMBL" id="MFC7443156.1"/>
    </source>
</evidence>
<feature type="repeat" description="TPR" evidence="1">
    <location>
        <begin position="360"/>
        <end position="393"/>
    </location>
</feature>
<dbReference type="PROSITE" id="PS50005">
    <property type="entry name" value="TPR"/>
    <property type="match status" value="2"/>
</dbReference>
<sequence>MTDFSHDLVRYIIKKRRKKKNLRLEDLKDRNISIATISFIENGEQKVSQEKFHYLLTKLNIDPASLGHLVAQEEKKIEELRFQLDFIEALLDNNETTTVYDLLLRIHLEDFHPLAPHYHYLLGLVHFKKQDWPKAEHFFQRAILLCRHHSLNPQDNVIALCLKELSACAYHQNDLEQALSFVDQGLEAFREEKGRKEVRFVLLSNKILYLLRDAQTEQASHLLNQVWPQIQQIELTRVTLNLYKFRAILLRKSKMHEEAIACCKEGIRKGKRNLFLSRTYDLLNVLGSIYLQQKEFEKAAYYFELVINNDQDMKFPRRHMDAHTYLAILHSSQQNWVKAKDHFDQAIELGKELNDAFRLTKAYIVRGNSLKNQQRYNDAIASYKQAIVLAQNHHYKSREAKALYLMAECYDKMKEEKEFTESTNCLFFLLKELNFKGDEDDIYEVG</sequence>
<dbReference type="Pfam" id="PF13424">
    <property type="entry name" value="TPR_12"/>
    <property type="match status" value="1"/>
</dbReference>
<dbReference type="Gene3D" id="1.25.40.10">
    <property type="entry name" value="Tetratricopeptide repeat domain"/>
    <property type="match status" value="3"/>
</dbReference>
<dbReference type="Pfam" id="PF13181">
    <property type="entry name" value="TPR_8"/>
    <property type="match status" value="2"/>
</dbReference>
<dbReference type="SUPFAM" id="SSF47413">
    <property type="entry name" value="lambda repressor-like DNA-binding domains"/>
    <property type="match status" value="1"/>
</dbReference>
<proteinExistence type="predicted"/>
<name>A0ABW2RQ32_9BACL</name>
<comment type="caution">
    <text evidence="3">The sequence shown here is derived from an EMBL/GenBank/DDBJ whole genome shotgun (WGS) entry which is preliminary data.</text>
</comment>
<dbReference type="PROSITE" id="PS50943">
    <property type="entry name" value="HTH_CROC1"/>
    <property type="match status" value="1"/>
</dbReference>
<dbReference type="InterPro" id="IPR011990">
    <property type="entry name" value="TPR-like_helical_dom_sf"/>
</dbReference>
<dbReference type="InterPro" id="IPR010982">
    <property type="entry name" value="Lambda_DNA-bd_dom_sf"/>
</dbReference>
<keyword evidence="4" id="KW-1185">Reference proteome</keyword>
<dbReference type="InterPro" id="IPR001387">
    <property type="entry name" value="Cro/C1-type_HTH"/>
</dbReference>
<accession>A0ABW2RQ32</accession>
<reference evidence="4" key="1">
    <citation type="journal article" date="2019" name="Int. J. Syst. Evol. Microbiol.">
        <title>The Global Catalogue of Microorganisms (GCM) 10K type strain sequencing project: providing services to taxonomists for standard genome sequencing and annotation.</title>
        <authorList>
            <consortium name="The Broad Institute Genomics Platform"/>
            <consortium name="The Broad Institute Genome Sequencing Center for Infectious Disease"/>
            <person name="Wu L."/>
            <person name="Ma J."/>
        </authorList>
    </citation>
    <scope>NUCLEOTIDE SEQUENCE [LARGE SCALE GENOMIC DNA]</scope>
    <source>
        <strain evidence="4">CGMCC 1.12942</strain>
    </source>
</reference>
<dbReference type="PANTHER" id="PTHR12558">
    <property type="entry name" value="CELL DIVISION CYCLE 16,23,27"/>
    <property type="match status" value="1"/>
</dbReference>
<organism evidence="3 4">
    <name type="scientific">Laceyella putida</name>
    <dbReference type="NCBI Taxonomy" id="110101"/>
    <lineage>
        <taxon>Bacteria</taxon>
        <taxon>Bacillati</taxon>
        <taxon>Bacillota</taxon>
        <taxon>Bacilli</taxon>
        <taxon>Bacillales</taxon>
        <taxon>Thermoactinomycetaceae</taxon>
        <taxon>Laceyella</taxon>
    </lineage>
</organism>
<feature type="repeat" description="TPR" evidence="1">
    <location>
        <begin position="280"/>
        <end position="313"/>
    </location>
</feature>
<dbReference type="RefSeq" id="WP_379867483.1">
    <property type="nucleotide sequence ID" value="NZ_JBHTBW010000081.1"/>
</dbReference>
<dbReference type="SMART" id="SM00028">
    <property type="entry name" value="TPR"/>
    <property type="match status" value="6"/>
</dbReference>
<dbReference type="Pfam" id="PF01381">
    <property type="entry name" value="HTH_3"/>
    <property type="match status" value="1"/>
</dbReference>